<proteinExistence type="predicted"/>
<dbReference type="AlphaFoldDB" id="A0A430KQG4"/>
<reference evidence="2 3" key="1">
    <citation type="submission" date="2018-11" db="EMBL/GenBank/DDBJ databases">
        <title>The draft genome sequence of Amphritea opalescens ANRC-JH13T.</title>
        <authorList>
            <person name="Fang Z."/>
            <person name="Zhang Y."/>
            <person name="Han X."/>
        </authorList>
    </citation>
    <scope>NUCLEOTIDE SEQUENCE [LARGE SCALE GENOMIC DNA]</scope>
    <source>
        <strain evidence="2 3">ANRC-JH13</strain>
    </source>
</reference>
<keyword evidence="1" id="KW-0812">Transmembrane</keyword>
<keyword evidence="3" id="KW-1185">Reference proteome</keyword>
<dbReference type="Proteomes" id="UP000283087">
    <property type="component" value="Unassembled WGS sequence"/>
</dbReference>
<dbReference type="EMBL" id="RQXW01000008">
    <property type="protein sequence ID" value="RTE65715.1"/>
    <property type="molecule type" value="Genomic_DNA"/>
</dbReference>
<evidence type="ECO:0000313" key="2">
    <source>
        <dbReference type="EMBL" id="RTE65715.1"/>
    </source>
</evidence>
<keyword evidence="1" id="KW-0472">Membrane</keyword>
<keyword evidence="1" id="KW-1133">Transmembrane helix</keyword>
<name>A0A430KQG4_9GAMM</name>
<protein>
    <submittedName>
        <fullName evidence="2">Uncharacterized protein</fullName>
    </submittedName>
</protein>
<accession>A0A430KQG4</accession>
<evidence type="ECO:0000313" key="3">
    <source>
        <dbReference type="Proteomes" id="UP000283087"/>
    </source>
</evidence>
<evidence type="ECO:0000256" key="1">
    <source>
        <dbReference type="SAM" id="Phobius"/>
    </source>
</evidence>
<gene>
    <name evidence="2" type="ORF">EH243_10615</name>
</gene>
<organism evidence="2 3">
    <name type="scientific">Amphritea opalescens</name>
    <dbReference type="NCBI Taxonomy" id="2490544"/>
    <lineage>
        <taxon>Bacteria</taxon>
        <taxon>Pseudomonadati</taxon>
        <taxon>Pseudomonadota</taxon>
        <taxon>Gammaproteobacteria</taxon>
        <taxon>Oceanospirillales</taxon>
        <taxon>Oceanospirillaceae</taxon>
        <taxon>Amphritea</taxon>
    </lineage>
</organism>
<feature type="transmembrane region" description="Helical" evidence="1">
    <location>
        <begin position="55"/>
        <end position="73"/>
    </location>
</feature>
<feature type="transmembrane region" description="Helical" evidence="1">
    <location>
        <begin position="16"/>
        <end position="35"/>
    </location>
</feature>
<sequence length="110" mass="12663">MSDPKQNPQAQPHNKTLHHIATAIGLLFLLGYYLLMDKTGFYDWVTALLPQEYAGSGLMLGIMIAMTPGFFAWKHYNRWVEKKLNVTGKYYEDGFYKQPEKKPKDESSSD</sequence>
<comment type="caution">
    <text evidence="2">The sequence shown here is derived from an EMBL/GenBank/DDBJ whole genome shotgun (WGS) entry which is preliminary data.</text>
</comment>
<dbReference type="OrthoDB" id="6089563at2"/>